<proteinExistence type="predicted"/>
<dbReference type="EMBL" id="CABWMV010000003">
    <property type="protein sequence ID" value="VXC44761.1"/>
    <property type="molecule type" value="Genomic_DNA"/>
</dbReference>
<protein>
    <submittedName>
        <fullName evidence="1">Uncharacterized protein</fullName>
    </submittedName>
</protein>
<dbReference type="RefSeq" id="WP_159333261.1">
    <property type="nucleotide sequence ID" value="NZ_LR733857.1"/>
</dbReference>
<dbReference type="Proteomes" id="UP000432350">
    <property type="component" value="Unassembled WGS sequence"/>
</dbReference>
<organism evidence="1 2">
    <name type="scientific">Sphingobacterium multivorum</name>
    <dbReference type="NCBI Taxonomy" id="28454"/>
    <lineage>
        <taxon>Bacteria</taxon>
        <taxon>Pseudomonadati</taxon>
        <taxon>Bacteroidota</taxon>
        <taxon>Sphingobacteriia</taxon>
        <taxon>Sphingobacteriales</taxon>
        <taxon>Sphingobacteriaceae</taxon>
        <taxon>Sphingobacterium</taxon>
    </lineage>
</organism>
<evidence type="ECO:0000313" key="1">
    <source>
        <dbReference type="EMBL" id="VXC44761.1"/>
    </source>
</evidence>
<name>A0A653YQ77_SPHMU</name>
<dbReference type="AlphaFoldDB" id="A0A653YQ77"/>
<evidence type="ECO:0000313" key="2">
    <source>
        <dbReference type="Proteomes" id="UP000432350"/>
    </source>
</evidence>
<gene>
    <name evidence="1" type="ORF">SPHINGO8BC_110254</name>
</gene>
<accession>A0A653YQ77</accession>
<sequence>MKGNLLIIKSQDLAVTILKSELLDFFNQVQNLDVESIEDLTTELEDVIDDIVKTYADEKKAKGLKKRIQLLRMMIDFIKTVELTK</sequence>
<reference evidence="1 2" key="1">
    <citation type="submission" date="2019-10" db="EMBL/GenBank/DDBJ databases">
        <authorList>
            <person name="Karimi E."/>
        </authorList>
    </citation>
    <scope>NUCLEOTIDE SEQUENCE [LARGE SCALE GENOMIC DNA]</scope>
    <source>
        <strain evidence="1">Sphingobacterium sp. 8BC</strain>
    </source>
</reference>